<dbReference type="RefSeq" id="WP_006695984.1">
    <property type="nucleotide sequence ID" value="NZ_JH376857.1"/>
</dbReference>
<evidence type="ECO:0008006" key="3">
    <source>
        <dbReference type="Google" id="ProtNLM"/>
    </source>
</evidence>
<keyword evidence="2" id="KW-1185">Reference proteome</keyword>
<protein>
    <recommendedName>
        <fullName evidence="3">DUF1850 domain-containing protein</fullName>
    </recommendedName>
</protein>
<sequence length="157" mass="17439">MRAYAIALCAAVLLIAFDILSTPALFLCADGETMVLAPQIRGEVPLTIHFIHSVQKTPVEEFLTAHADGHFHLSGTRYQSHGVGLPFLPEEGTFRQEGDYFVLDMDRDYSELSLRTGVGTELTIEAGGRVIPVYEMYPAGTRIDLVAAPLYTYFWKK</sequence>
<dbReference type="InterPro" id="IPR015001">
    <property type="entry name" value="DUF1850"/>
</dbReference>
<dbReference type="Pfam" id="PF08905">
    <property type="entry name" value="DUF1850"/>
    <property type="match status" value="1"/>
</dbReference>
<evidence type="ECO:0000313" key="2">
    <source>
        <dbReference type="Proteomes" id="UP000003175"/>
    </source>
</evidence>
<name>A0ABP2MSZ7_9FIRM</name>
<proteinExistence type="predicted"/>
<evidence type="ECO:0000313" key="1">
    <source>
        <dbReference type="EMBL" id="EHG26033.1"/>
    </source>
</evidence>
<comment type="caution">
    <text evidence="1">The sequence shown here is derived from an EMBL/GenBank/DDBJ whole genome shotgun (WGS) entry which is preliminary data.</text>
</comment>
<organism evidence="1 2">
    <name type="scientific">Selenomonas noxia F0398</name>
    <dbReference type="NCBI Taxonomy" id="702437"/>
    <lineage>
        <taxon>Bacteria</taxon>
        <taxon>Bacillati</taxon>
        <taxon>Bacillota</taxon>
        <taxon>Negativicutes</taxon>
        <taxon>Selenomonadales</taxon>
        <taxon>Selenomonadaceae</taxon>
        <taxon>Selenomonas</taxon>
    </lineage>
</organism>
<dbReference type="Proteomes" id="UP000003175">
    <property type="component" value="Unassembled WGS sequence"/>
</dbReference>
<reference evidence="1 2" key="1">
    <citation type="submission" date="2011-08" db="EMBL/GenBank/DDBJ databases">
        <title>The Genome Sequence of Selenomonas noxia F0398.</title>
        <authorList>
            <consortium name="The Broad Institute Genome Sequencing Platform"/>
            <person name="Earl A."/>
            <person name="Ward D."/>
            <person name="Feldgarden M."/>
            <person name="Gevers D."/>
            <person name="Izard J."/>
            <person name="Ganesan A."/>
            <person name="Blanton J.M."/>
            <person name="Baranova O.V."/>
            <person name="Tanner A.C."/>
            <person name="Dewhirst F.E."/>
            <person name="Young S.K."/>
            <person name="Zeng Q."/>
            <person name="Gargeya S."/>
            <person name="Fitzgerald M."/>
            <person name="Haas B."/>
            <person name="Abouelleil A."/>
            <person name="Alvarado L."/>
            <person name="Arachchi H.M."/>
            <person name="Berlin A."/>
            <person name="Brown A."/>
            <person name="Chapman S.B."/>
            <person name="Chen Z."/>
            <person name="Dunbar C."/>
            <person name="Freedman E."/>
            <person name="Gearin G."/>
            <person name="Gellesch M."/>
            <person name="Goldberg J."/>
            <person name="Griggs A."/>
            <person name="Gujja S."/>
            <person name="Heiman D."/>
            <person name="Howarth C."/>
            <person name="Larson L."/>
            <person name="Lui A."/>
            <person name="MacDonald P.J.P."/>
            <person name="Montmayeur A."/>
            <person name="Murphy C."/>
            <person name="Neiman D."/>
            <person name="Pearson M."/>
            <person name="Priest M."/>
            <person name="Roberts A."/>
            <person name="Saif S."/>
            <person name="Shea T."/>
            <person name="Shenoy N."/>
            <person name="Sisk P."/>
            <person name="Stolte C."/>
            <person name="Sykes S."/>
            <person name="Wortman J."/>
            <person name="Nusbaum C."/>
            <person name="Birren B."/>
        </authorList>
    </citation>
    <scope>NUCLEOTIDE SEQUENCE [LARGE SCALE GENOMIC DNA]</scope>
    <source>
        <strain evidence="1 2">F0398</strain>
    </source>
</reference>
<accession>A0ABP2MSZ7</accession>
<gene>
    <name evidence="1" type="ORF">HMPREF9432_00534</name>
</gene>
<dbReference type="EMBL" id="ADGH01000003">
    <property type="protein sequence ID" value="EHG26033.1"/>
    <property type="molecule type" value="Genomic_DNA"/>
</dbReference>